<feature type="compositionally biased region" description="Basic residues" evidence="1">
    <location>
        <begin position="65"/>
        <end position="79"/>
    </location>
</feature>
<dbReference type="Proteomes" id="UP000887013">
    <property type="component" value="Unassembled WGS sequence"/>
</dbReference>
<proteinExistence type="predicted"/>
<keyword evidence="3" id="KW-1185">Reference proteome</keyword>
<evidence type="ECO:0000256" key="1">
    <source>
        <dbReference type="SAM" id="MobiDB-lite"/>
    </source>
</evidence>
<feature type="region of interest" description="Disordered" evidence="1">
    <location>
        <begin position="55"/>
        <end position="79"/>
    </location>
</feature>
<sequence length="79" mass="8856">MTTSGGIKSKFMNRTKNQGLSSISKLELLVIKTRDYSIPAKPPGFRAIFSLNSSSTAKTEEVGPRKKQRRKSRALRFLI</sequence>
<dbReference type="AlphaFoldDB" id="A0A8X6P889"/>
<comment type="caution">
    <text evidence="2">The sequence shown here is derived from an EMBL/GenBank/DDBJ whole genome shotgun (WGS) entry which is preliminary data.</text>
</comment>
<dbReference type="EMBL" id="BMAW01113397">
    <property type="protein sequence ID" value="GFT56943.1"/>
    <property type="molecule type" value="Genomic_DNA"/>
</dbReference>
<evidence type="ECO:0000313" key="2">
    <source>
        <dbReference type="EMBL" id="GFT56943.1"/>
    </source>
</evidence>
<reference evidence="2" key="1">
    <citation type="submission" date="2020-08" db="EMBL/GenBank/DDBJ databases">
        <title>Multicomponent nature underlies the extraordinary mechanical properties of spider dragline silk.</title>
        <authorList>
            <person name="Kono N."/>
            <person name="Nakamura H."/>
            <person name="Mori M."/>
            <person name="Yoshida Y."/>
            <person name="Ohtoshi R."/>
            <person name="Malay A.D."/>
            <person name="Moran D.A.P."/>
            <person name="Tomita M."/>
            <person name="Numata K."/>
            <person name="Arakawa K."/>
        </authorList>
    </citation>
    <scope>NUCLEOTIDE SEQUENCE</scope>
</reference>
<protein>
    <submittedName>
        <fullName evidence="2">Uncharacterized protein</fullName>
    </submittedName>
</protein>
<accession>A0A8X6P889</accession>
<organism evidence="2 3">
    <name type="scientific">Nephila pilipes</name>
    <name type="common">Giant wood spider</name>
    <name type="synonym">Nephila maculata</name>
    <dbReference type="NCBI Taxonomy" id="299642"/>
    <lineage>
        <taxon>Eukaryota</taxon>
        <taxon>Metazoa</taxon>
        <taxon>Ecdysozoa</taxon>
        <taxon>Arthropoda</taxon>
        <taxon>Chelicerata</taxon>
        <taxon>Arachnida</taxon>
        <taxon>Araneae</taxon>
        <taxon>Araneomorphae</taxon>
        <taxon>Entelegynae</taxon>
        <taxon>Araneoidea</taxon>
        <taxon>Nephilidae</taxon>
        <taxon>Nephila</taxon>
    </lineage>
</organism>
<gene>
    <name evidence="2" type="ORF">NPIL_279661</name>
</gene>
<evidence type="ECO:0000313" key="3">
    <source>
        <dbReference type="Proteomes" id="UP000887013"/>
    </source>
</evidence>
<name>A0A8X6P889_NEPPI</name>
<feature type="non-terminal residue" evidence="2">
    <location>
        <position position="79"/>
    </location>
</feature>